<protein>
    <submittedName>
        <fullName evidence="1">Uncharacterized protein</fullName>
    </submittedName>
</protein>
<proteinExistence type="predicted"/>
<keyword evidence="2" id="KW-1185">Reference proteome</keyword>
<reference evidence="1" key="1">
    <citation type="submission" date="2023-11" db="EMBL/GenBank/DDBJ databases">
        <authorList>
            <person name="De Vega J J."/>
            <person name="De Vega J J."/>
        </authorList>
    </citation>
    <scope>NUCLEOTIDE SEQUENCE</scope>
</reference>
<comment type="caution">
    <text evidence="1">The sequence shown here is derived from an EMBL/GenBank/DDBJ whole genome shotgun (WGS) entry which is preliminary data.</text>
</comment>
<accession>A0AAD2H981</accession>
<dbReference type="EMBL" id="CAVNYO010000169">
    <property type="protein sequence ID" value="CAK5271155.1"/>
    <property type="molecule type" value="Genomic_DNA"/>
</dbReference>
<dbReference type="AlphaFoldDB" id="A0AAD2H981"/>
<dbReference type="Proteomes" id="UP001295794">
    <property type="component" value="Unassembled WGS sequence"/>
</dbReference>
<gene>
    <name evidence="1" type="ORF">MYCIT1_LOCUS16054</name>
</gene>
<sequence length="79" mass="9199">MLSLGGGGPVGCAHDREWWYAWYDRRIYGRVRWSGLHMRAQKTGGDRSLPPSMLVSAEPLQVFRVSYYRRRRRTAADKV</sequence>
<organism evidence="1 2">
    <name type="scientific">Mycena citricolor</name>
    <dbReference type="NCBI Taxonomy" id="2018698"/>
    <lineage>
        <taxon>Eukaryota</taxon>
        <taxon>Fungi</taxon>
        <taxon>Dikarya</taxon>
        <taxon>Basidiomycota</taxon>
        <taxon>Agaricomycotina</taxon>
        <taxon>Agaricomycetes</taxon>
        <taxon>Agaricomycetidae</taxon>
        <taxon>Agaricales</taxon>
        <taxon>Marasmiineae</taxon>
        <taxon>Mycenaceae</taxon>
        <taxon>Mycena</taxon>
    </lineage>
</organism>
<evidence type="ECO:0000313" key="2">
    <source>
        <dbReference type="Proteomes" id="UP001295794"/>
    </source>
</evidence>
<evidence type="ECO:0000313" key="1">
    <source>
        <dbReference type="EMBL" id="CAK5271155.1"/>
    </source>
</evidence>
<name>A0AAD2H981_9AGAR</name>